<organism evidence="4 5">
    <name type="scientific">Tolypocladium paradoxum</name>
    <dbReference type="NCBI Taxonomy" id="94208"/>
    <lineage>
        <taxon>Eukaryota</taxon>
        <taxon>Fungi</taxon>
        <taxon>Dikarya</taxon>
        <taxon>Ascomycota</taxon>
        <taxon>Pezizomycotina</taxon>
        <taxon>Sordariomycetes</taxon>
        <taxon>Hypocreomycetidae</taxon>
        <taxon>Hypocreales</taxon>
        <taxon>Ophiocordycipitaceae</taxon>
        <taxon>Tolypocladium</taxon>
    </lineage>
</organism>
<dbReference type="Pfam" id="PF24802">
    <property type="entry name" value="DUF7703"/>
    <property type="match status" value="1"/>
</dbReference>
<feature type="compositionally biased region" description="Polar residues" evidence="1">
    <location>
        <begin position="263"/>
        <end position="277"/>
    </location>
</feature>
<keyword evidence="2" id="KW-0472">Membrane</keyword>
<feature type="transmembrane region" description="Helical" evidence="2">
    <location>
        <begin position="54"/>
        <end position="76"/>
    </location>
</feature>
<feature type="region of interest" description="Disordered" evidence="1">
    <location>
        <begin position="263"/>
        <end position="287"/>
    </location>
</feature>
<dbReference type="OrthoDB" id="405906at2759"/>
<name>A0A2S4KNV8_9HYPO</name>
<keyword evidence="5" id="KW-1185">Reference proteome</keyword>
<feature type="domain" description="DUF7703" evidence="3">
    <location>
        <begin position="20"/>
        <end position="256"/>
    </location>
</feature>
<dbReference type="Proteomes" id="UP000237481">
    <property type="component" value="Unassembled WGS sequence"/>
</dbReference>
<feature type="transmembrane region" description="Helical" evidence="2">
    <location>
        <begin position="118"/>
        <end position="147"/>
    </location>
</feature>
<keyword evidence="2" id="KW-1133">Transmembrane helix</keyword>
<feature type="transmembrane region" description="Helical" evidence="2">
    <location>
        <begin position="167"/>
        <end position="189"/>
    </location>
</feature>
<sequence length="358" mass="39921">MFLPSTTCGGLSKRAATNYSAQSVLVIVCSTLALYNALELLTLIFMTFKRRKGLYFWSISLASFGVIPYSAGWILVQFNPSIAYVGMIFSTIGWVLLVSGQSVVLYSRLHLVLNNANILRGVLWMIICNGLVWHTSITVLLFGSTYSPPQNRSGFINTYSVMEKVQMTFFCLQEFIISGLYIWMAADILRTALGNRRRFMWQLFAINVLIVIMDIGLLAVEYKNHFVLEQGLKVVIYSIKLKLEFAILGQLVEFIQHRGLTHSGSLSRGHTTASVELSGNRPRTGLKHARSASMPEAIHMEELQANAAVSPDTSSQQGSGNSQNMVTETIDENGCVLEPDAYGEDHLYENAIRQISRQ</sequence>
<keyword evidence="2" id="KW-0812">Transmembrane</keyword>
<evidence type="ECO:0000313" key="4">
    <source>
        <dbReference type="EMBL" id="POR31836.1"/>
    </source>
</evidence>
<dbReference type="InterPro" id="IPR056120">
    <property type="entry name" value="DUF7703"/>
</dbReference>
<dbReference type="PANTHER" id="PTHR37013:SF3">
    <property type="entry name" value="INTEGRAL MEMBRANE PROTEIN (AFU_ORTHOLOGUE AFUA_1G05950)"/>
    <property type="match status" value="1"/>
</dbReference>
<dbReference type="EMBL" id="PKSG01000973">
    <property type="protein sequence ID" value="POR31836.1"/>
    <property type="molecule type" value="Genomic_DNA"/>
</dbReference>
<proteinExistence type="predicted"/>
<reference evidence="4 5" key="1">
    <citation type="submission" date="2018-01" db="EMBL/GenBank/DDBJ databases">
        <title>Harnessing the power of phylogenomics to disentangle the directionality and signatures of interkingdom host jumping in the parasitic fungal genus Tolypocladium.</title>
        <authorList>
            <person name="Quandt C.A."/>
            <person name="Patterson W."/>
            <person name="Spatafora J.W."/>
        </authorList>
    </citation>
    <scope>NUCLEOTIDE SEQUENCE [LARGE SCALE GENOMIC DNA]</scope>
    <source>
        <strain evidence="4 5">NRBC 100945</strain>
    </source>
</reference>
<dbReference type="PANTHER" id="PTHR37013">
    <property type="entry name" value="INTEGRAL MEMBRANE PROTEIN (AFU_ORTHOLOGUE AFUA_1G05950)-RELATED"/>
    <property type="match status" value="1"/>
</dbReference>
<protein>
    <recommendedName>
        <fullName evidence="3">DUF7703 domain-containing protein</fullName>
    </recommendedName>
</protein>
<evidence type="ECO:0000256" key="2">
    <source>
        <dbReference type="SAM" id="Phobius"/>
    </source>
</evidence>
<accession>A0A2S4KNV8</accession>
<comment type="caution">
    <text evidence="4">The sequence shown here is derived from an EMBL/GenBank/DDBJ whole genome shotgun (WGS) entry which is preliminary data.</text>
</comment>
<feature type="transmembrane region" description="Helical" evidence="2">
    <location>
        <begin position="201"/>
        <end position="220"/>
    </location>
</feature>
<evidence type="ECO:0000256" key="1">
    <source>
        <dbReference type="SAM" id="MobiDB-lite"/>
    </source>
</evidence>
<gene>
    <name evidence="4" type="ORF">TPAR_07957</name>
</gene>
<feature type="transmembrane region" description="Helical" evidence="2">
    <location>
        <begin position="82"/>
        <end position="106"/>
    </location>
</feature>
<feature type="transmembrane region" description="Helical" evidence="2">
    <location>
        <begin position="20"/>
        <end position="42"/>
    </location>
</feature>
<evidence type="ECO:0000313" key="5">
    <source>
        <dbReference type="Proteomes" id="UP000237481"/>
    </source>
</evidence>
<dbReference type="AlphaFoldDB" id="A0A2S4KNV8"/>
<evidence type="ECO:0000259" key="3">
    <source>
        <dbReference type="Pfam" id="PF24802"/>
    </source>
</evidence>